<accession>A0AAD9KCS9</accession>
<evidence type="ECO:0000313" key="3">
    <source>
        <dbReference type="Proteomes" id="UP001208570"/>
    </source>
</evidence>
<feature type="region of interest" description="Disordered" evidence="1">
    <location>
        <begin position="153"/>
        <end position="173"/>
    </location>
</feature>
<reference evidence="2" key="1">
    <citation type="journal article" date="2023" name="Mol. Biol. Evol.">
        <title>Third-Generation Sequencing Reveals the Adaptive Role of the Epigenome in Three Deep-Sea Polychaetes.</title>
        <authorList>
            <person name="Perez M."/>
            <person name="Aroh O."/>
            <person name="Sun Y."/>
            <person name="Lan Y."/>
            <person name="Juniper S.K."/>
            <person name="Young C.R."/>
            <person name="Angers B."/>
            <person name="Qian P.Y."/>
        </authorList>
    </citation>
    <scope>NUCLEOTIDE SEQUENCE</scope>
    <source>
        <strain evidence="2">P08H-3</strain>
    </source>
</reference>
<feature type="compositionally biased region" description="Low complexity" evidence="1">
    <location>
        <begin position="158"/>
        <end position="173"/>
    </location>
</feature>
<proteinExistence type="predicted"/>
<dbReference type="EMBL" id="JAODUP010000013">
    <property type="protein sequence ID" value="KAK2168927.1"/>
    <property type="molecule type" value="Genomic_DNA"/>
</dbReference>
<dbReference type="AlphaFoldDB" id="A0AAD9KCS9"/>
<evidence type="ECO:0000313" key="2">
    <source>
        <dbReference type="EMBL" id="KAK2168927.1"/>
    </source>
</evidence>
<name>A0AAD9KCS9_9ANNE</name>
<dbReference type="Proteomes" id="UP001208570">
    <property type="component" value="Unassembled WGS sequence"/>
</dbReference>
<protein>
    <submittedName>
        <fullName evidence="2">Uncharacterized protein</fullName>
    </submittedName>
</protein>
<evidence type="ECO:0000256" key="1">
    <source>
        <dbReference type="SAM" id="MobiDB-lite"/>
    </source>
</evidence>
<comment type="caution">
    <text evidence="2">The sequence shown here is derived from an EMBL/GenBank/DDBJ whole genome shotgun (WGS) entry which is preliminary data.</text>
</comment>
<feature type="region of interest" description="Disordered" evidence="1">
    <location>
        <begin position="43"/>
        <end position="83"/>
    </location>
</feature>
<organism evidence="2 3">
    <name type="scientific">Paralvinella palmiformis</name>
    <dbReference type="NCBI Taxonomy" id="53620"/>
    <lineage>
        <taxon>Eukaryota</taxon>
        <taxon>Metazoa</taxon>
        <taxon>Spiralia</taxon>
        <taxon>Lophotrochozoa</taxon>
        <taxon>Annelida</taxon>
        <taxon>Polychaeta</taxon>
        <taxon>Sedentaria</taxon>
        <taxon>Canalipalpata</taxon>
        <taxon>Terebellida</taxon>
        <taxon>Terebelliformia</taxon>
        <taxon>Alvinellidae</taxon>
        <taxon>Paralvinella</taxon>
    </lineage>
</organism>
<sequence>MIPGSDLHATEAIRHSIAATSTENSLNLAGDYSKLLRNENIIRSEGTQLGNDPDTRGDENSSDGMSYQTATNNNDPGSGQEVGADWSTLAEMNQLEETIFAVDAILAEVKKADDNMMAALARIDSGLETSRSELSKMSSYATCLDNFDHLSLHPPPSSSSSLSSSSSSSCLAS</sequence>
<feature type="compositionally biased region" description="Polar residues" evidence="1">
    <location>
        <begin position="62"/>
        <end position="77"/>
    </location>
</feature>
<keyword evidence="3" id="KW-1185">Reference proteome</keyword>
<gene>
    <name evidence="2" type="ORF">LSH36_13g14032</name>
</gene>